<keyword evidence="2" id="KW-1185">Reference proteome</keyword>
<proteinExistence type="predicted"/>
<evidence type="ECO:0000313" key="1">
    <source>
        <dbReference type="EMBL" id="KAG0436135.1"/>
    </source>
</evidence>
<gene>
    <name evidence="1" type="ORF">HPB47_018127</name>
</gene>
<dbReference type="EMBL" id="JABSTQ010007174">
    <property type="protein sequence ID" value="KAG0436135.1"/>
    <property type="molecule type" value="Genomic_DNA"/>
</dbReference>
<organism evidence="1 2">
    <name type="scientific">Ixodes persulcatus</name>
    <name type="common">Taiga tick</name>
    <dbReference type="NCBI Taxonomy" id="34615"/>
    <lineage>
        <taxon>Eukaryota</taxon>
        <taxon>Metazoa</taxon>
        <taxon>Ecdysozoa</taxon>
        <taxon>Arthropoda</taxon>
        <taxon>Chelicerata</taxon>
        <taxon>Arachnida</taxon>
        <taxon>Acari</taxon>
        <taxon>Parasitiformes</taxon>
        <taxon>Ixodida</taxon>
        <taxon>Ixodoidea</taxon>
        <taxon>Ixodidae</taxon>
        <taxon>Ixodinae</taxon>
        <taxon>Ixodes</taxon>
    </lineage>
</organism>
<name>A0AC60QLL8_IXOPE</name>
<protein>
    <submittedName>
        <fullName evidence="1">Uncharacterized protein</fullName>
    </submittedName>
</protein>
<accession>A0AC60QLL8</accession>
<evidence type="ECO:0000313" key="2">
    <source>
        <dbReference type="Proteomes" id="UP000805193"/>
    </source>
</evidence>
<reference evidence="1 2" key="1">
    <citation type="journal article" date="2020" name="Cell">
        <title>Large-Scale Comparative Analyses of Tick Genomes Elucidate Their Genetic Diversity and Vector Capacities.</title>
        <authorList>
            <consortium name="Tick Genome and Microbiome Consortium (TIGMIC)"/>
            <person name="Jia N."/>
            <person name="Wang J."/>
            <person name="Shi W."/>
            <person name="Du L."/>
            <person name="Sun Y."/>
            <person name="Zhan W."/>
            <person name="Jiang J.F."/>
            <person name="Wang Q."/>
            <person name="Zhang B."/>
            <person name="Ji P."/>
            <person name="Bell-Sakyi L."/>
            <person name="Cui X.M."/>
            <person name="Yuan T.T."/>
            <person name="Jiang B.G."/>
            <person name="Yang W.F."/>
            <person name="Lam T.T."/>
            <person name="Chang Q.C."/>
            <person name="Ding S.J."/>
            <person name="Wang X.J."/>
            <person name="Zhu J.G."/>
            <person name="Ruan X.D."/>
            <person name="Zhao L."/>
            <person name="Wei J.T."/>
            <person name="Ye R.Z."/>
            <person name="Que T.C."/>
            <person name="Du C.H."/>
            <person name="Zhou Y.H."/>
            <person name="Cheng J.X."/>
            <person name="Dai P.F."/>
            <person name="Guo W.B."/>
            <person name="Han X.H."/>
            <person name="Huang E.J."/>
            <person name="Li L.F."/>
            <person name="Wei W."/>
            <person name="Gao Y.C."/>
            <person name="Liu J.Z."/>
            <person name="Shao H.Z."/>
            <person name="Wang X."/>
            <person name="Wang C.C."/>
            <person name="Yang T.C."/>
            <person name="Huo Q.B."/>
            <person name="Li W."/>
            <person name="Chen H.Y."/>
            <person name="Chen S.E."/>
            <person name="Zhou L.G."/>
            <person name="Ni X.B."/>
            <person name="Tian J.H."/>
            <person name="Sheng Y."/>
            <person name="Liu T."/>
            <person name="Pan Y.S."/>
            <person name="Xia L.Y."/>
            <person name="Li J."/>
            <person name="Zhao F."/>
            <person name="Cao W.C."/>
        </authorList>
    </citation>
    <scope>NUCLEOTIDE SEQUENCE [LARGE SCALE GENOMIC DNA]</scope>
    <source>
        <strain evidence="1">Iper-2018</strain>
    </source>
</reference>
<comment type="caution">
    <text evidence="1">The sequence shown here is derived from an EMBL/GenBank/DDBJ whole genome shotgun (WGS) entry which is preliminary data.</text>
</comment>
<sequence>MPPKAKKRRKVYMGPDPAYVIPKQTKSNRAARAKRAAELNLSQTSGDGDNSSRGYDLDDSNQSSDSNEDEITSGVTSDDQATSDGDNESDDTSEDEALFHDPCTSEDGLASGDTSGSSETGETASSGGDESEQEDPDLTTSDEDESDFKIFEELCSGPPIPGLNWTRGHVLLLILAYVVSAGLSWTQTEGLLRLVNTLFGAFVAPKSKFLFRKVLQQNPATSSRSPAGQQRGGAPPVSPMPTTPPPPAVTRESLLIDPASKPAAEMEPYEGISHLLRTTFKPAELRLGLVQIKQVLALEQKGCLHLQSFLPLVTSWQACQRP</sequence>
<dbReference type="Proteomes" id="UP000805193">
    <property type="component" value="Unassembled WGS sequence"/>
</dbReference>